<gene>
    <name evidence="8" type="ORF">DWU99_19195</name>
</gene>
<reference evidence="8 9" key="1">
    <citation type="submission" date="2018-07" db="EMBL/GenBank/DDBJ databases">
        <title>Dyella monticola sp. nov. and Dyella psychrodurans sp. nov. isolated from monsoon evergreen broad-leaved forest soil of Dinghu Mountain, China.</title>
        <authorList>
            <person name="Gao Z."/>
            <person name="Qiu L."/>
        </authorList>
    </citation>
    <scope>NUCLEOTIDE SEQUENCE [LARGE SCALE GENOMIC DNA]</scope>
    <source>
        <strain evidence="8 9">4MSK11</strain>
    </source>
</reference>
<keyword evidence="9" id="KW-1185">Reference proteome</keyword>
<dbReference type="EMBL" id="QRBF01000009">
    <property type="protein sequence ID" value="RDS80704.1"/>
    <property type="molecule type" value="Genomic_DNA"/>
</dbReference>
<dbReference type="AlphaFoldDB" id="A0A370WX46"/>
<dbReference type="RefSeq" id="WP_115479704.1">
    <property type="nucleotide sequence ID" value="NZ_QRBF01000009.1"/>
</dbReference>
<evidence type="ECO:0000259" key="7">
    <source>
        <dbReference type="Pfam" id="PF05231"/>
    </source>
</evidence>
<feature type="transmembrane region" description="Helical" evidence="6">
    <location>
        <begin position="202"/>
        <end position="220"/>
    </location>
</feature>
<proteinExistence type="predicted"/>
<feature type="transmembrane region" description="Helical" evidence="6">
    <location>
        <begin position="123"/>
        <end position="142"/>
    </location>
</feature>
<feature type="transmembrane region" description="Helical" evidence="6">
    <location>
        <begin position="162"/>
        <end position="182"/>
    </location>
</feature>
<accession>A0A370WX46</accession>
<dbReference type="GO" id="GO:0005886">
    <property type="term" value="C:plasma membrane"/>
    <property type="evidence" value="ECO:0007669"/>
    <property type="project" value="UniProtKB-SubCell"/>
</dbReference>
<dbReference type="Pfam" id="PF05231">
    <property type="entry name" value="MASE1"/>
    <property type="match status" value="1"/>
</dbReference>
<evidence type="ECO:0000256" key="2">
    <source>
        <dbReference type="ARBA" id="ARBA00022475"/>
    </source>
</evidence>
<keyword evidence="2" id="KW-1003">Cell membrane</keyword>
<evidence type="ECO:0000256" key="5">
    <source>
        <dbReference type="ARBA" id="ARBA00023136"/>
    </source>
</evidence>
<keyword evidence="5 6" id="KW-0472">Membrane</keyword>
<feature type="transmembrane region" description="Helical" evidence="6">
    <location>
        <begin position="274"/>
        <end position="292"/>
    </location>
</feature>
<feature type="transmembrane region" description="Helical" evidence="6">
    <location>
        <begin position="82"/>
        <end position="103"/>
    </location>
</feature>
<comment type="subcellular location">
    <subcellularLocation>
        <location evidence="1">Cell membrane</location>
        <topology evidence="1">Multi-pass membrane protein</topology>
    </subcellularLocation>
</comment>
<feature type="domain" description="MASE1" evidence="7">
    <location>
        <begin position="16"/>
        <end position="298"/>
    </location>
</feature>
<keyword evidence="4 6" id="KW-1133">Transmembrane helix</keyword>
<evidence type="ECO:0000313" key="8">
    <source>
        <dbReference type="EMBL" id="RDS80704.1"/>
    </source>
</evidence>
<evidence type="ECO:0000256" key="4">
    <source>
        <dbReference type="ARBA" id="ARBA00022989"/>
    </source>
</evidence>
<feature type="transmembrane region" description="Helical" evidence="6">
    <location>
        <begin position="251"/>
        <end position="268"/>
    </location>
</feature>
<feature type="transmembrane region" description="Helical" evidence="6">
    <location>
        <begin position="12"/>
        <end position="32"/>
    </location>
</feature>
<sequence>MRSTRISRAIQTHRWLIHLAVALGYALVYLSIAQTLSSAPWPFVAGLRMGCLLLVPYRYWPALALGEVVPLAYRFLGYAGDWGVTAAVLSSIPPIGLAMPVVWWFRKRAAIFPWPHLVDVKKLLCCVLVLSVLWASTRYVAVLTVQTPTGAYPVAPGTAFSFFIDYYLALLSVTPWAVMVRLRDREAPWQRPSWRTMAANSLARDASIAVLMFAVLTASYRVVADTIKPVVMLVLFFPALGLALKHGWRASVLGGTLCLISISLLVEWKPDPGTQQIQAVLAFTITCLYVFGARLSMQMRLLEQLQDDTREAQQIAQKNLLFGEQRLRQSAQALECVVKIISLDYADVLQRFVPNEERDAYGNQAWALQQSVSRLAETLHPSAWRDRGLASALDETIGQVLREAGMSYTCDTPGRHLRFLSQALQVALYRMACEAIVGISASPACTSIRLALRTGRRDGIHWVAVRVDGRLDDRHVATAILQTQERERVAPKLGATAKTFDELQQVARLFQGKARLRATSAGWRYTALLSDAVLGNSRRRAKTTPVRLWVN</sequence>
<name>A0A370WX46_9GAMM</name>
<evidence type="ECO:0000313" key="9">
    <source>
        <dbReference type="Proteomes" id="UP000255334"/>
    </source>
</evidence>
<dbReference type="OrthoDB" id="5929525at2"/>
<dbReference type="Proteomes" id="UP000255334">
    <property type="component" value="Unassembled WGS sequence"/>
</dbReference>
<protein>
    <recommendedName>
        <fullName evidence="7">MASE1 domain-containing protein</fullName>
    </recommendedName>
</protein>
<evidence type="ECO:0000256" key="1">
    <source>
        <dbReference type="ARBA" id="ARBA00004651"/>
    </source>
</evidence>
<organism evidence="8 9">
    <name type="scientific">Dyella psychrodurans</name>
    <dbReference type="NCBI Taxonomy" id="1927960"/>
    <lineage>
        <taxon>Bacteria</taxon>
        <taxon>Pseudomonadati</taxon>
        <taxon>Pseudomonadota</taxon>
        <taxon>Gammaproteobacteria</taxon>
        <taxon>Lysobacterales</taxon>
        <taxon>Rhodanobacteraceae</taxon>
        <taxon>Dyella</taxon>
    </lineage>
</organism>
<evidence type="ECO:0000256" key="6">
    <source>
        <dbReference type="SAM" id="Phobius"/>
    </source>
</evidence>
<dbReference type="InterPro" id="IPR007895">
    <property type="entry name" value="MASE1"/>
</dbReference>
<keyword evidence="3 6" id="KW-0812">Transmembrane</keyword>
<evidence type="ECO:0000256" key="3">
    <source>
        <dbReference type="ARBA" id="ARBA00022692"/>
    </source>
</evidence>
<comment type="caution">
    <text evidence="8">The sequence shown here is derived from an EMBL/GenBank/DDBJ whole genome shotgun (WGS) entry which is preliminary data.</text>
</comment>